<feature type="compositionally biased region" description="Basic and acidic residues" evidence="1">
    <location>
        <begin position="648"/>
        <end position="680"/>
    </location>
</feature>
<feature type="compositionally biased region" description="Basic and acidic residues" evidence="1">
    <location>
        <begin position="1685"/>
        <end position="1698"/>
    </location>
</feature>
<dbReference type="EMBL" id="DF237372">
    <property type="protein sequence ID" value="GAQ88386.1"/>
    <property type="molecule type" value="Genomic_DNA"/>
</dbReference>
<organism evidence="2 3">
    <name type="scientific">Klebsormidium nitens</name>
    <name type="common">Green alga</name>
    <name type="synonym">Ulothrix nitens</name>
    <dbReference type="NCBI Taxonomy" id="105231"/>
    <lineage>
        <taxon>Eukaryota</taxon>
        <taxon>Viridiplantae</taxon>
        <taxon>Streptophyta</taxon>
        <taxon>Klebsormidiophyceae</taxon>
        <taxon>Klebsormidiales</taxon>
        <taxon>Klebsormidiaceae</taxon>
        <taxon>Klebsormidium</taxon>
    </lineage>
</organism>
<feature type="compositionally biased region" description="Low complexity" evidence="1">
    <location>
        <begin position="519"/>
        <end position="537"/>
    </location>
</feature>
<feature type="region of interest" description="Disordered" evidence="1">
    <location>
        <begin position="1"/>
        <end position="54"/>
    </location>
</feature>
<feature type="compositionally biased region" description="Gly residues" evidence="1">
    <location>
        <begin position="1080"/>
        <end position="1092"/>
    </location>
</feature>
<keyword evidence="3" id="KW-1185">Reference proteome</keyword>
<feature type="compositionally biased region" description="Low complexity" evidence="1">
    <location>
        <begin position="1153"/>
        <end position="1217"/>
    </location>
</feature>
<dbReference type="Proteomes" id="UP000054558">
    <property type="component" value="Unassembled WGS sequence"/>
</dbReference>
<feature type="region of interest" description="Disordered" evidence="1">
    <location>
        <begin position="268"/>
        <end position="957"/>
    </location>
</feature>
<feature type="compositionally biased region" description="Basic and acidic residues" evidence="1">
    <location>
        <begin position="1017"/>
        <end position="1032"/>
    </location>
</feature>
<evidence type="ECO:0000313" key="3">
    <source>
        <dbReference type="Proteomes" id="UP000054558"/>
    </source>
</evidence>
<feature type="compositionally biased region" description="Polar residues" evidence="1">
    <location>
        <begin position="87"/>
        <end position="99"/>
    </location>
</feature>
<gene>
    <name evidence="2" type="ORF">KFL_004230090</name>
</gene>
<proteinExistence type="predicted"/>
<feature type="compositionally biased region" description="Polar residues" evidence="1">
    <location>
        <begin position="1381"/>
        <end position="1397"/>
    </location>
</feature>
<evidence type="ECO:0000313" key="2">
    <source>
        <dbReference type="EMBL" id="GAQ88386.1"/>
    </source>
</evidence>
<feature type="compositionally biased region" description="Polar residues" evidence="1">
    <location>
        <begin position="1528"/>
        <end position="1550"/>
    </location>
</feature>
<accession>A0A1Y1II41</accession>
<feature type="compositionally biased region" description="Low complexity" evidence="1">
    <location>
        <begin position="1324"/>
        <end position="1337"/>
    </location>
</feature>
<dbReference type="OMA" id="VGIPWRY"/>
<evidence type="ECO:0000256" key="1">
    <source>
        <dbReference type="SAM" id="MobiDB-lite"/>
    </source>
</evidence>
<feature type="compositionally biased region" description="Gly residues" evidence="1">
    <location>
        <begin position="433"/>
        <end position="443"/>
    </location>
</feature>
<feature type="compositionally biased region" description="Basic and acidic residues" evidence="1">
    <location>
        <begin position="1437"/>
        <end position="1451"/>
    </location>
</feature>
<feature type="compositionally biased region" description="Basic and acidic residues" evidence="1">
    <location>
        <begin position="1416"/>
        <end position="1426"/>
    </location>
</feature>
<feature type="compositionally biased region" description="Basic and acidic residues" evidence="1">
    <location>
        <begin position="139"/>
        <end position="163"/>
    </location>
</feature>
<feature type="region of interest" description="Disordered" evidence="1">
    <location>
        <begin position="72"/>
        <end position="255"/>
    </location>
</feature>
<feature type="compositionally biased region" description="Low complexity" evidence="1">
    <location>
        <begin position="884"/>
        <end position="912"/>
    </location>
</feature>
<feature type="compositionally biased region" description="Basic and acidic residues" evidence="1">
    <location>
        <begin position="1291"/>
        <end position="1323"/>
    </location>
</feature>
<feature type="compositionally biased region" description="Polar residues" evidence="1">
    <location>
        <begin position="1786"/>
        <end position="1800"/>
    </location>
</feature>
<name>A0A1Y1II41_KLENI</name>
<feature type="compositionally biased region" description="Basic and acidic residues" evidence="1">
    <location>
        <begin position="1627"/>
        <end position="1636"/>
    </location>
</feature>
<reference evidence="2 3" key="1">
    <citation type="journal article" date="2014" name="Nat. Commun.">
        <title>Klebsormidium flaccidum genome reveals primary factors for plant terrestrial adaptation.</title>
        <authorList>
            <person name="Hori K."/>
            <person name="Maruyama F."/>
            <person name="Fujisawa T."/>
            <person name="Togashi T."/>
            <person name="Yamamoto N."/>
            <person name="Seo M."/>
            <person name="Sato S."/>
            <person name="Yamada T."/>
            <person name="Mori H."/>
            <person name="Tajima N."/>
            <person name="Moriyama T."/>
            <person name="Ikeuchi M."/>
            <person name="Watanabe M."/>
            <person name="Wada H."/>
            <person name="Kobayashi K."/>
            <person name="Saito M."/>
            <person name="Masuda T."/>
            <person name="Sasaki-Sekimoto Y."/>
            <person name="Mashiguchi K."/>
            <person name="Awai K."/>
            <person name="Shimojima M."/>
            <person name="Masuda S."/>
            <person name="Iwai M."/>
            <person name="Nobusawa T."/>
            <person name="Narise T."/>
            <person name="Kondo S."/>
            <person name="Saito H."/>
            <person name="Sato R."/>
            <person name="Murakawa M."/>
            <person name="Ihara Y."/>
            <person name="Oshima-Yamada Y."/>
            <person name="Ohtaka K."/>
            <person name="Satoh M."/>
            <person name="Sonobe K."/>
            <person name="Ishii M."/>
            <person name="Ohtani R."/>
            <person name="Kanamori-Sato M."/>
            <person name="Honoki R."/>
            <person name="Miyazaki D."/>
            <person name="Mochizuki H."/>
            <person name="Umetsu J."/>
            <person name="Higashi K."/>
            <person name="Shibata D."/>
            <person name="Kamiya Y."/>
            <person name="Sato N."/>
            <person name="Nakamura Y."/>
            <person name="Tabata S."/>
            <person name="Ida S."/>
            <person name="Kurokawa K."/>
            <person name="Ohta H."/>
        </authorList>
    </citation>
    <scope>NUCLEOTIDE SEQUENCE [LARGE SCALE GENOMIC DNA]</scope>
    <source>
        <strain evidence="2 3">NIES-2285</strain>
    </source>
</reference>
<feature type="compositionally biased region" description="Pro residues" evidence="1">
    <location>
        <begin position="691"/>
        <end position="705"/>
    </location>
</feature>
<feature type="compositionally biased region" description="Pro residues" evidence="1">
    <location>
        <begin position="176"/>
        <end position="186"/>
    </location>
</feature>
<feature type="compositionally biased region" description="Basic and acidic residues" evidence="1">
    <location>
        <begin position="1594"/>
        <end position="1603"/>
    </location>
</feature>
<sequence length="1825" mass="189091">MAHYPAYGAQREGRVPGQPASVVMGGLDTISANSEVGQPHPGAPPVPTDRARGGGEKLLGLSVWVQRLRGLPAGPGGGGVPAGGAETPSSGTRLANAQETPRGGAANLERVPPGVPLFGALREFGPRGGVPQFPGARQLPDERPEDEGSAHEGAESPRQRKEEEEANDEPETPSSGPLPTPPPPLPNATNQARGSGPSTGGPVFLGGVRTSTDTASRSVEGPSTADGNPNPNPNPNPKPAASQQRSRGGGYGPSLAARRYGLAEALREQQEAAAVRKWMSKSESGSHAFKASNGTGASGGGGRTGSRPSTEVGLPSPSVGAPLKQFAEAGTPETVDGGGGRREQRVVENGFNARRGNGFQVEGGETRGRAGDAGENEEGRDGMHEDRAHQPRGFGSFGSLCKDAGGWRTEGQPNGLGGKSTDVPEGEGKSFEGSGGSRGGARRGMGSWVERLGIGQGQKDAGNQGQRFPGKEGGVGKTNAVEGSAEGRPAGHGGDDDLAGGGVEPGSRAEAGGQMNPPSEGGTAASNGGSGRRSSAGEGEGSAGTRRRGVKGLRPNGGLSFLPSFRMPPPLVIPGDNQAPETEVQDVVEAGGHALMETPPRTSAPALSPWAVRLGLGGRGGPPPNPCAEPPTVGRILGPSGPGPDSRPLNDEDEGRRQPDDVSNARRREDRRRSEVDRPPGLENGLSGLPQRPPGNPFRLGPPPFSQSSPTEAGGFRRGFGGPPLEEQRFPGGQGLGFEGLERPVFHPGFGGGGPFQSRPFPGPQASTGPRSETPKETFRVPRSPTVRQGPFKLPPSHPSGAHEGPDPFNWSPKGEGFPAFPNPFLSKPQPSTNPDPNPNRINPFVAALQGNPSLTRSRNPDRFGTRPPPHPRPFEDFGKWGAPPMQFGFPPGQGFFGRRSPDSSRGGSSTSPQEAAKGLNKPSLSSGSLQAGGRSTGGANSEGMRPALSGGFGLQGLGQKSMRARLDGVGGLGFRPEGFSTGGPWKLGVFREPRAVPSAHERQVSGDGSCSSFSRGRYDAPPQERPEEGQRHSPLQTSPEALSKPTMPGGWEHPPGRATDARFPFDAGFRGSKADAHAPGGGERSRGVGGESGRRGFGSEFAAPSPDAMRPFSYPSFQETRVTRPGPVEGSGSAATKSVPLDLLRGGGTDRAGSSSGGSEKKGASGIRVGSAGQQADSAGGSGPSSGSMLVGGRSSLGASGLPSPSNPSLGGSSESLLKDLFNPESPVEVHPLPHRRSSAQPLPPRSSQDVSGKAPSPSPLNQQPFAASPRDQALGGGEGGVTASWTQQRPDRRNESVTEGGHGRVEIRRVGEEEREWKAESPDGVVPSGRVSSPSLFPPPSEQHDRSASLSPLPGVNTHRRSRSRFSEGGLQNDGEVPSDSQLLTPQNAQLSPPQNADAEGDRAVPLSKIVKSNRKEEIVRKGGDGLSDGFPQRRWFDRLNERPERDGSPRTQSVNAAVDAAREGLGEPSPKGEAGTVDVNLDRMAAELAEAVAAYGRSTVEAAVRRHLRVAKLKRRADGPERTEWTGSEGTGTDWTNQTETTDQTASEAERTELDGTGAEIQTSRGEKRTRGGEEEEGDSRGRGLGKRARREVPGTEERNGGTGGGLRRVKTESGGNGEDYEAPESKLTDMGERPGVSNNRGLFEGKTADGFGGRTQDEGLASARSDGGALDIDTGASKVYPTEDRENVWGEPGRRVGLGSPRSQGGKVDQPGRKANQITQTVPKPEFRSSPGNGAPIVNPFIIKTELDSSPGSAFPGVSFAPRAVTGLENGPTVSTREEGTGQASPKLTPQSSDSSAAAGRCRSPSTEPFLKTEAAATISH</sequence>
<protein>
    <submittedName>
        <fullName evidence="2">Uncharacterized protein</fullName>
    </submittedName>
</protein>
<feature type="region of interest" description="Disordered" evidence="1">
    <location>
        <begin position="997"/>
        <end position="1480"/>
    </location>
</feature>
<feature type="region of interest" description="Disordered" evidence="1">
    <location>
        <begin position="1513"/>
        <end position="1738"/>
    </location>
</feature>
<feature type="compositionally biased region" description="Gly residues" evidence="1">
    <location>
        <begin position="73"/>
        <end position="82"/>
    </location>
</feature>
<feature type="compositionally biased region" description="Basic and acidic residues" evidence="1">
    <location>
        <begin position="364"/>
        <end position="389"/>
    </location>
</feature>
<feature type="region of interest" description="Disordered" evidence="1">
    <location>
        <begin position="1753"/>
        <end position="1825"/>
    </location>
</feature>